<dbReference type="PANTHER" id="PTHR45625">
    <property type="entry name" value="PEPTIDYL-PROLYL CIS-TRANS ISOMERASE-RELATED"/>
    <property type="match status" value="1"/>
</dbReference>
<dbReference type="EMBL" id="JABBPG010000003">
    <property type="protein sequence ID" value="NOU50666.1"/>
    <property type="molecule type" value="Genomic_DNA"/>
</dbReference>
<evidence type="ECO:0000256" key="3">
    <source>
        <dbReference type="ARBA" id="ARBA00023235"/>
    </source>
</evidence>
<evidence type="ECO:0000313" key="7">
    <source>
        <dbReference type="Proteomes" id="UP000586305"/>
    </source>
</evidence>
<dbReference type="InterPro" id="IPR002130">
    <property type="entry name" value="Cyclophilin-type_PPIase_dom"/>
</dbReference>
<dbReference type="SUPFAM" id="SSF50891">
    <property type="entry name" value="Cyclophilin-like"/>
    <property type="match status" value="1"/>
</dbReference>
<keyword evidence="3 6" id="KW-0413">Isomerase</keyword>
<feature type="domain" description="PPIase cyclophilin-type" evidence="5">
    <location>
        <begin position="53"/>
        <end position="232"/>
    </location>
</feature>
<sequence length="289" mass="31951">MKSCQLLFASIITVCASGVLAKPLKAPHEVIAQAPEQAWRVVDSNNVLKIQLPTGATYVELNPLLAPRHVNNIKLLARDKFYDGLSFYRFEEGFVAQGGDQSGKKPIKYGKRQLKAELMLQSDSPVEITTVDNNDGYAPRTGFVNGFAVGQSADGKQTWQVHCTGAVGMSRDNELDSGGTDFYITLTPQRYLDKNTTVFGRVLSGMEHIQRLKRQANGTAPFNPIESVSVLSDISKQDKQRFKVLDTSHPSFIELVASRKNRPEAWFVAKPNYADVCAIQVPVKTFTVD</sequence>
<evidence type="ECO:0000256" key="1">
    <source>
        <dbReference type="ARBA" id="ARBA00013194"/>
    </source>
</evidence>
<keyword evidence="2" id="KW-0697">Rotamase</keyword>
<keyword evidence="4" id="KW-0732">Signal</keyword>
<dbReference type="Gene3D" id="2.40.100.10">
    <property type="entry name" value="Cyclophilin-like"/>
    <property type="match status" value="1"/>
</dbReference>
<dbReference type="InterPro" id="IPR044666">
    <property type="entry name" value="Cyclophilin_A-like"/>
</dbReference>
<keyword evidence="7" id="KW-1185">Reference proteome</keyword>
<evidence type="ECO:0000256" key="2">
    <source>
        <dbReference type="ARBA" id="ARBA00023110"/>
    </source>
</evidence>
<dbReference type="AlphaFoldDB" id="A0A849VBK4"/>
<dbReference type="PROSITE" id="PS50072">
    <property type="entry name" value="CSA_PPIASE_2"/>
    <property type="match status" value="1"/>
</dbReference>
<comment type="caution">
    <text evidence="6">The sequence shown here is derived from an EMBL/GenBank/DDBJ whole genome shotgun (WGS) entry which is preliminary data.</text>
</comment>
<protein>
    <recommendedName>
        <fullName evidence="1">peptidylprolyl isomerase</fullName>
        <ecNumber evidence="1">5.2.1.8</ecNumber>
    </recommendedName>
</protein>
<dbReference type="InterPro" id="IPR029000">
    <property type="entry name" value="Cyclophilin-like_dom_sf"/>
</dbReference>
<feature type="chain" id="PRO_5033010651" description="peptidylprolyl isomerase" evidence="4">
    <location>
        <begin position="22"/>
        <end position="289"/>
    </location>
</feature>
<dbReference type="PANTHER" id="PTHR45625:SF4">
    <property type="entry name" value="PEPTIDYLPROLYL ISOMERASE DOMAIN AND WD REPEAT-CONTAINING PROTEIN 1"/>
    <property type="match status" value="1"/>
</dbReference>
<evidence type="ECO:0000313" key="6">
    <source>
        <dbReference type="EMBL" id="NOU50666.1"/>
    </source>
</evidence>
<name>A0A849VBK4_9GAMM</name>
<evidence type="ECO:0000259" key="5">
    <source>
        <dbReference type="PROSITE" id="PS50072"/>
    </source>
</evidence>
<evidence type="ECO:0000256" key="4">
    <source>
        <dbReference type="SAM" id="SignalP"/>
    </source>
</evidence>
<dbReference type="Pfam" id="PF00160">
    <property type="entry name" value="Pro_isomerase"/>
    <property type="match status" value="1"/>
</dbReference>
<dbReference type="Proteomes" id="UP000586305">
    <property type="component" value="Unassembled WGS sequence"/>
</dbReference>
<accession>A0A849VBK4</accession>
<proteinExistence type="predicted"/>
<feature type="signal peptide" evidence="4">
    <location>
        <begin position="1"/>
        <end position="21"/>
    </location>
</feature>
<gene>
    <name evidence="6" type="ORF">HG263_08930</name>
</gene>
<reference evidence="6 7" key="1">
    <citation type="submission" date="2020-04" db="EMBL/GenBank/DDBJ databases">
        <title>Pseudoalteromonas caenipelagi sp. nov., isolated from a tidal flat.</title>
        <authorList>
            <person name="Park S."/>
            <person name="Yoon J.-H."/>
        </authorList>
    </citation>
    <scope>NUCLEOTIDE SEQUENCE [LARGE SCALE GENOMIC DNA]</scope>
    <source>
        <strain evidence="6 7">JBTF-M23</strain>
    </source>
</reference>
<organism evidence="6 7">
    <name type="scientific">Pseudoalteromonas caenipelagi</name>
    <dbReference type="NCBI Taxonomy" id="2726988"/>
    <lineage>
        <taxon>Bacteria</taxon>
        <taxon>Pseudomonadati</taxon>
        <taxon>Pseudomonadota</taxon>
        <taxon>Gammaproteobacteria</taxon>
        <taxon>Alteromonadales</taxon>
        <taxon>Pseudoalteromonadaceae</taxon>
        <taxon>Pseudoalteromonas</taxon>
    </lineage>
</organism>
<dbReference type="GO" id="GO:0003755">
    <property type="term" value="F:peptidyl-prolyl cis-trans isomerase activity"/>
    <property type="evidence" value="ECO:0007669"/>
    <property type="project" value="UniProtKB-KW"/>
</dbReference>
<dbReference type="RefSeq" id="WP_171625747.1">
    <property type="nucleotide sequence ID" value="NZ_JABBPG010000003.1"/>
</dbReference>
<dbReference type="EC" id="5.2.1.8" evidence="1"/>